<dbReference type="OrthoDB" id="2102946at2759"/>
<dbReference type="Gene3D" id="3.40.630.30">
    <property type="match status" value="1"/>
</dbReference>
<evidence type="ECO:0000313" key="3">
    <source>
        <dbReference type="Proteomes" id="UP000193719"/>
    </source>
</evidence>
<proteinExistence type="predicted"/>
<sequence>MKIVKVENSKEEDERIQELYYEAFPEGERAPYNKLKKNVAKGKAEHWNFFEEDLWVGWIYLVRHKDIAYIFYFAIDAKLRNKGYGTKALKAIIEKYKDYRVFLGLEDWREEDAENKEQRIKRYHFYKNCGLEVLPHRLKEVDNIFAIMGVGGPIQPKEYKEMIDKYFGWPLKYFFDMRMID</sequence>
<dbReference type="CDD" id="cd04301">
    <property type="entry name" value="NAT_SF"/>
    <property type="match status" value="1"/>
</dbReference>
<dbReference type="InterPro" id="IPR000182">
    <property type="entry name" value="GNAT_dom"/>
</dbReference>
<dbReference type="GO" id="GO:0016747">
    <property type="term" value="F:acyltransferase activity, transferring groups other than amino-acyl groups"/>
    <property type="evidence" value="ECO:0007669"/>
    <property type="project" value="InterPro"/>
</dbReference>
<evidence type="ECO:0000259" key="1">
    <source>
        <dbReference type="PROSITE" id="PS51186"/>
    </source>
</evidence>
<gene>
    <name evidence="2" type="ORF">BCR36DRAFT_581967</name>
</gene>
<comment type="caution">
    <text evidence="2">The sequence shown here is derived from an EMBL/GenBank/DDBJ whole genome shotgun (WGS) entry which is preliminary data.</text>
</comment>
<name>A0A1Y1VES3_9FUNG</name>
<dbReference type="Proteomes" id="UP000193719">
    <property type="component" value="Unassembled WGS sequence"/>
</dbReference>
<dbReference type="Pfam" id="PF00583">
    <property type="entry name" value="Acetyltransf_1"/>
    <property type="match status" value="1"/>
</dbReference>
<accession>A0A1Y1VES3</accession>
<feature type="domain" description="N-acetyltransferase" evidence="1">
    <location>
        <begin position="1"/>
        <end position="153"/>
    </location>
</feature>
<dbReference type="EMBL" id="MCFH01000011">
    <property type="protein sequence ID" value="ORX54336.1"/>
    <property type="molecule type" value="Genomic_DNA"/>
</dbReference>
<dbReference type="SUPFAM" id="SSF55729">
    <property type="entry name" value="Acyl-CoA N-acyltransferases (Nat)"/>
    <property type="match status" value="1"/>
</dbReference>
<keyword evidence="3" id="KW-1185">Reference proteome</keyword>
<reference evidence="2 3" key="2">
    <citation type="submission" date="2016-08" db="EMBL/GenBank/DDBJ databases">
        <title>Pervasive Adenine N6-methylation of Active Genes in Fungi.</title>
        <authorList>
            <consortium name="DOE Joint Genome Institute"/>
            <person name="Mondo S.J."/>
            <person name="Dannebaum R.O."/>
            <person name="Kuo R.C."/>
            <person name="Labutti K."/>
            <person name="Haridas S."/>
            <person name="Kuo A."/>
            <person name="Salamov A."/>
            <person name="Ahrendt S.R."/>
            <person name="Lipzen A."/>
            <person name="Sullivan W."/>
            <person name="Andreopoulos W.B."/>
            <person name="Clum A."/>
            <person name="Lindquist E."/>
            <person name="Daum C."/>
            <person name="Ramamoorthy G.K."/>
            <person name="Gryganskyi A."/>
            <person name="Culley D."/>
            <person name="Magnuson J.K."/>
            <person name="James T.Y."/>
            <person name="O'Malley M.A."/>
            <person name="Stajich J.E."/>
            <person name="Spatafora J.W."/>
            <person name="Visel A."/>
            <person name="Grigoriev I.V."/>
        </authorList>
    </citation>
    <scope>NUCLEOTIDE SEQUENCE [LARGE SCALE GENOMIC DNA]</scope>
    <source>
        <strain evidence="3">finn</strain>
    </source>
</reference>
<organism evidence="2 3">
    <name type="scientific">Piromyces finnis</name>
    <dbReference type="NCBI Taxonomy" id="1754191"/>
    <lineage>
        <taxon>Eukaryota</taxon>
        <taxon>Fungi</taxon>
        <taxon>Fungi incertae sedis</taxon>
        <taxon>Chytridiomycota</taxon>
        <taxon>Chytridiomycota incertae sedis</taxon>
        <taxon>Neocallimastigomycetes</taxon>
        <taxon>Neocallimastigales</taxon>
        <taxon>Neocallimastigaceae</taxon>
        <taxon>Piromyces</taxon>
    </lineage>
</organism>
<protein>
    <recommendedName>
        <fullName evidence="1">N-acetyltransferase domain-containing protein</fullName>
    </recommendedName>
</protein>
<reference evidence="2 3" key="1">
    <citation type="submission" date="2016-08" db="EMBL/GenBank/DDBJ databases">
        <title>Genomes of anaerobic fungi encode conserved fungal cellulosomes for biomass hydrolysis.</title>
        <authorList>
            <consortium name="DOE Joint Genome Institute"/>
            <person name="Haitjema C.H."/>
            <person name="Gilmore S.P."/>
            <person name="Henske J.K."/>
            <person name="Solomon K.V."/>
            <person name="De Groot R."/>
            <person name="Kuo A."/>
            <person name="Mondo S.J."/>
            <person name="Salamov A.A."/>
            <person name="Labutti K."/>
            <person name="Zhao Z."/>
            <person name="Chiniquy J."/>
            <person name="Barry K."/>
            <person name="Brewer H.M."/>
            <person name="Purvine S.O."/>
            <person name="Wright A.T."/>
            <person name="Boxma B."/>
            <person name="Van Alen T."/>
            <person name="Hackstein J.H."/>
            <person name="Baker S.E."/>
            <person name="Grigoriev I.V."/>
            <person name="O'Malley M.A."/>
        </authorList>
    </citation>
    <scope>NUCLEOTIDE SEQUENCE [LARGE SCALE GENOMIC DNA]</scope>
    <source>
        <strain evidence="3">finn</strain>
    </source>
</reference>
<dbReference type="InterPro" id="IPR016181">
    <property type="entry name" value="Acyl_CoA_acyltransferase"/>
</dbReference>
<dbReference type="AlphaFoldDB" id="A0A1Y1VES3"/>
<dbReference type="PROSITE" id="PS51186">
    <property type="entry name" value="GNAT"/>
    <property type="match status" value="1"/>
</dbReference>
<evidence type="ECO:0000313" key="2">
    <source>
        <dbReference type="EMBL" id="ORX54336.1"/>
    </source>
</evidence>